<keyword evidence="2 5" id="KW-0690">Ribosome biogenesis</keyword>
<dbReference type="GO" id="GO:0005840">
    <property type="term" value="C:ribosome"/>
    <property type="evidence" value="ECO:0007669"/>
    <property type="project" value="InterPro"/>
</dbReference>
<comment type="function">
    <text evidence="5">An accessory protein needed during the final step in the assembly of 30S ribosomal subunit, possibly for assembly of the head region. Essential for efficient processing of 16S rRNA. May be needed both before and after RbfA during the maturation of 16S rRNA. It has affinity for free ribosomal 30S subunits but not for 70S ribosomes.</text>
</comment>
<comment type="subunit">
    <text evidence="5">Binds ribosomal protein uS19.</text>
</comment>
<evidence type="ECO:0000313" key="8">
    <source>
        <dbReference type="EMBL" id="QMT39880.1"/>
    </source>
</evidence>
<dbReference type="EMBL" id="CP059567">
    <property type="protein sequence ID" value="QMT39880.1"/>
    <property type="molecule type" value="Genomic_DNA"/>
</dbReference>
<dbReference type="InterPro" id="IPR002676">
    <property type="entry name" value="RimM_N"/>
</dbReference>
<dbReference type="InterPro" id="IPR056792">
    <property type="entry name" value="PRC_RimM"/>
</dbReference>
<protein>
    <recommendedName>
        <fullName evidence="5">Ribosome maturation factor RimM</fullName>
    </recommendedName>
</protein>
<dbReference type="InterPro" id="IPR011961">
    <property type="entry name" value="RimM"/>
</dbReference>
<dbReference type="InterPro" id="IPR011033">
    <property type="entry name" value="PRC_barrel-like_sf"/>
</dbReference>
<dbReference type="AlphaFoldDB" id="A0A7D7N4L3"/>
<organism evidence="8 9">
    <name type="scientific">Neisseria shayeganii</name>
    <dbReference type="NCBI Taxonomy" id="607712"/>
    <lineage>
        <taxon>Bacteria</taxon>
        <taxon>Pseudomonadati</taxon>
        <taxon>Pseudomonadota</taxon>
        <taxon>Betaproteobacteria</taxon>
        <taxon>Neisseriales</taxon>
        <taxon>Neisseriaceae</taxon>
        <taxon>Neisseria</taxon>
    </lineage>
</organism>
<sequence>MSSADNQWVAMGYVKGAFGVKGWLKAAVSTEYTDSLLDYPVWRLRKDGDVRSYTLEAGKAVGDELQVKLQEIDDRDAAQLLRGYTIEVGRHEFAPAEEGEYYWTDLVGMTVRNRDGELLGSVSNLMETGAHDVLVVDGAYGRKLIPFVSHYIDTVDAEARCIVADWGTDY</sequence>
<dbReference type="SUPFAM" id="SSF50346">
    <property type="entry name" value="PRC-barrel domain"/>
    <property type="match status" value="1"/>
</dbReference>
<comment type="subcellular location">
    <subcellularLocation>
        <location evidence="5">Cytoplasm</location>
    </subcellularLocation>
</comment>
<evidence type="ECO:0000256" key="2">
    <source>
        <dbReference type="ARBA" id="ARBA00022517"/>
    </source>
</evidence>
<dbReference type="Gene3D" id="2.30.30.240">
    <property type="entry name" value="PRC-barrel domain"/>
    <property type="match status" value="1"/>
</dbReference>
<evidence type="ECO:0000259" key="6">
    <source>
        <dbReference type="Pfam" id="PF01782"/>
    </source>
</evidence>
<reference evidence="8 9" key="1">
    <citation type="submission" date="2020-07" db="EMBL/GenBank/DDBJ databases">
        <title>Genomic diversity of species in the Neisseriaceae family.</title>
        <authorList>
            <person name="Vincent A.T."/>
            <person name="Bernet E."/>
            <person name="Veyrier F.J."/>
        </authorList>
    </citation>
    <scope>NUCLEOTIDE SEQUENCE [LARGE SCALE GENOMIC DNA]</scope>
    <source>
        <strain evidence="8 9">DSM 22244</strain>
    </source>
</reference>
<keyword evidence="3 5" id="KW-0698">rRNA processing</keyword>
<dbReference type="InterPro" id="IPR036976">
    <property type="entry name" value="RimM_N_sf"/>
</dbReference>
<comment type="domain">
    <text evidence="5">The PRC barrel domain binds ribosomal protein uS19.</text>
</comment>
<dbReference type="Pfam" id="PF01782">
    <property type="entry name" value="RimM"/>
    <property type="match status" value="1"/>
</dbReference>
<feature type="domain" description="Ribosome maturation factor RimM PRC barrel" evidence="7">
    <location>
        <begin position="103"/>
        <end position="166"/>
    </location>
</feature>
<gene>
    <name evidence="5 8" type="primary">rimM</name>
    <name evidence="8" type="ORF">H3L94_08400</name>
</gene>
<evidence type="ECO:0000256" key="1">
    <source>
        <dbReference type="ARBA" id="ARBA00022490"/>
    </source>
</evidence>
<dbReference type="SUPFAM" id="SSF50447">
    <property type="entry name" value="Translation proteins"/>
    <property type="match status" value="1"/>
</dbReference>
<dbReference type="KEGG" id="nsg:H3L94_08400"/>
<evidence type="ECO:0000313" key="9">
    <source>
        <dbReference type="Proteomes" id="UP000514752"/>
    </source>
</evidence>
<dbReference type="InterPro" id="IPR009000">
    <property type="entry name" value="Transl_B-barrel_sf"/>
</dbReference>
<dbReference type="PANTHER" id="PTHR33692:SF1">
    <property type="entry name" value="RIBOSOME MATURATION FACTOR RIMM"/>
    <property type="match status" value="1"/>
</dbReference>
<name>A0A7D7N4L3_9NEIS</name>
<dbReference type="GO" id="GO:0043022">
    <property type="term" value="F:ribosome binding"/>
    <property type="evidence" value="ECO:0007669"/>
    <property type="project" value="InterPro"/>
</dbReference>
<dbReference type="GO" id="GO:0006364">
    <property type="term" value="P:rRNA processing"/>
    <property type="evidence" value="ECO:0007669"/>
    <property type="project" value="UniProtKB-UniRule"/>
</dbReference>
<dbReference type="PANTHER" id="PTHR33692">
    <property type="entry name" value="RIBOSOME MATURATION FACTOR RIMM"/>
    <property type="match status" value="1"/>
</dbReference>
<evidence type="ECO:0000256" key="4">
    <source>
        <dbReference type="ARBA" id="ARBA00023186"/>
    </source>
</evidence>
<dbReference type="GO" id="GO:0042274">
    <property type="term" value="P:ribosomal small subunit biogenesis"/>
    <property type="evidence" value="ECO:0007669"/>
    <property type="project" value="UniProtKB-UniRule"/>
</dbReference>
<dbReference type="Pfam" id="PF24986">
    <property type="entry name" value="PRC_RimM"/>
    <property type="match status" value="1"/>
</dbReference>
<keyword evidence="4 5" id="KW-0143">Chaperone</keyword>
<dbReference type="Gene3D" id="2.40.30.60">
    <property type="entry name" value="RimM"/>
    <property type="match status" value="1"/>
</dbReference>
<feature type="domain" description="RimM N-terminal" evidence="6">
    <location>
        <begin position="11"/>
        <end position="91"/>
    </location>
</feature>
<proteinExistence type="inferred from homology"/>
<dbReference type="Proteomes" id="UP000514752">
    <property type="component" value="Chromosome"/>
</dbReference>
<evidence type="ECO:0000256" key="3">
    <source>
        <dbReference type="ARBA" id="ARBA00022552"/>
    </source>
</evidence>
<evidence type="ECO:0000259" key="7">
    <source>
        <dbReference type="Pfam" id="PF24986"/>
    </source>
</evidence>
<keyword evidence="1 5" id="KW-0963">Cytoplasm</keyword>
<evidence type="ECO:0000256" key="5">
    <source>
        <dbReference type="HAMAP-Rule" id="MF_00014"/>
    </source>
</evidence>
<accession>A0A7D7N4L3</accession>
<comment type="similarity">
    <text evidence="5">Belongs to the RimM family.</text>
</comment>
<dbReference type="RefSeq" id="WP_182121653.1">
    <property type="nucleotide sequence ID" value="NZ_CP059567.1"/>
</dbReference>
<dbReference type="NCBIfam" id="TIGR02273">
    <property type="entry name" value="16S_RimM"/>
    <property type="match status" value="1"/>
</dbReference>
<dbReference type="GO" id="GO:0005737">
    <property type="term" value="C:cytoplasm"/>
    <property type="evidence" value="ECO:0007669"/>
    <property type="project" value="UniProtKB-SubCell"/>
</dbReference>
<dbReference type="HAMAP" id="MF_00014">
    <property type="entry name" value="Ribosome_mat_RimM"/>
    <property type="match status" value="1"/>
</dbReference>